<evidence type="ECO:0000313" key="2">
    <source>
        <dbReference type="Proteomes" id="UP000812961"/>
    </source>
</evidence>
<keyword evidence="2" id="KW-1185">Reference proteome</keyword>
<dbReference type="EMBL" id="JAICCF010000001">
    <property type="protein sequence ID" value="MBW8683727.1"/>
    <property type="molecule type" value="Genomic_DNA"/>
</dbReference>
<dbReference type="Proteomes" id="UP000812961">
    <property type="component" value="Unassembled WGS sequence"/>
</dbReference>
<proteinExistence type="predicted"/>
<organism evidence="1 2">
    <name type="scientific">Chitinophaga rhizophila</name>
    <dbReference type="NCBI Taxonomy" id="2866212"/>
    <lineage>
        <taxon>Bacteria</taxon>
        <taxon>Pseudomonadati</taxon>
        <taxon>Bacteroidota</taxon>
        <taxon>Chitinophagia</taxon>
        <taxon>Chitinophagales</taxon>
        <taxon>Chitinophagaceae</taxon>
        <taxon>Chitinophaga</taxon>
    </lineage>
</organism>
<dbReference type="SUPFAM" id="SSF53448">
    <property type="entry name" value="Nucleotide-diphospho-sugar transferases"/>
    <property type="match status" value="1"/>
</dbReference>
<protein>
    <recommendedName>
        <fullName evidence="3">Nucleotide-diphospho-sugar transferase</fullName>
    </recommendedName>
</protein>
<sequence>MQILECVRQQRPTHLFVAADGPRRFIAGEEELCMETRAAVMNAIDWPCEVRTLFRDQNLGCARSVSSAITWFFSQVEEGIILEDDCLPDPSFFGFCATLLERYRHNEQIMHIGGSNYQAGNSRGEGSYYFSRYAHIWGWASWRRAWQYYDISLQRYRHASKEDVPPQLVRELDIFFEEKADTWDTQWFLTVLFNKGIAITPNTNLVRNIGFGKEATHTRTEPVWFKKMVYGGIPEIIHPAAIKVDIVADTYTLDTVFKCSYLFYMMKKIVKGNSMLYNLYKRIS</sequence>
<gene>
    <name evidence="1" type="ORF">K1Y79_05215</name>
</gene>
<evidence type="ECO:0000313" key="1">
    <source>
        <dbReference type="EMBL" id="MBW8683727.1"/>
    </source>
</evidence>
<accession>A0ABS7G7U0</accession>
<comment type="caution">
    <text evidence="1">The sequence shown here is derived from an EMBL/GenBank/DDBJ whole genome shotgun (WGS) entry which is preliminary data.</text>
</comment>
<dbReference type="RefSeq" id="WP_220248938.1">
    <property type="nucleotide sequence ID" value="NZ_JAICCF010000001.1"/>
</dbReference>
<evidence type="ECO:0008006" key="3">
    <source>
        <dbReference type="Google" id="ProtNLM"/>
    </source>
</evidence>
<dbReference type="InterPro" id="IPR029044">
    <property type="entry name" value="Nucleotide-diphossugar_trans"/>
</dbReference>
<reference evidence="1 2" key="1">
    <citation type="submission" date="2021-08" db="EMBL/GenBank/DDBJ databases">
        <title>The genome sequence of Chitinophaga sp. B61.</title>
        <authorList>
            <person name="Zhang X."/>
        </authorList>
    </citation>
    <scope>NUCLEOTIDE SEQUENCE [LARGE SCALE GENOMIC DNA]</scope>
    <source>
        <strain evidence="1 2">B61</strain>
    </source>
</reference>
<name>A0ABS7G7U0_9BACT</name>
<dbReference type="Gene3D" id="3.90.550.10">
    <property type="entry name" value="Spore Coat Polysaccharide Biosynthesis Protein SpsA, Chain A"/>
    <property type="match status" value="1"/>
</dbReference>